<evidence type="ECO:0000256" key="1">
    <source>
        <dbReference type="SAM" id="MobiDB-lite"/>
    </source>
</evidence>
<proteinExistence type="predicted"/>
<feature type="region of interest" description="Disordered" evidence="1">
    <location>
        <begin position="593"/>
        <end position="612"/>
    </location>
</feature>
<feature type="region of interest" description="Disordered" evidence="1">
    <location>
        <begin position="118"/>
        <end position="166"/>
    </location>
</feature>
<dbReference type="Proteomes" id="UP000683360">
    <property type="component" value="Unassembled WGS sequence"/>
</dbReference>
<dbReference type="EMBL" id="CAJPWZ010003317">
    <property type="protein sequence ID" value="CAG2256828.1"/>
    <property type="molecule type" value="Genomic_DNA"/>
</dbReference>
<evidence type="ECO:0000313" key="2">
    <source>
        <dbReference type="EMBL" id="CAG2256828.1"/>
    </source>
</evidence>
<name>A0A8S3VKL0_MYTED</name>
<feature type="compositionally biased region" description="Basic and acidic residues" evidence="1">
    <location>
        <begin position="602"/>
        <end position="612"/>
    </location>
</feature>
<comment type="caution">
    <text evidence="2">The sequence shown here is derived from an EMBL/GenBank/DDBJ whole genome shotgun (WGS) entry which is preliminary data.</text>
</comment>
<feature type="compositionally biased region" description="Polar residues" evidence="1">
    <location>
        <begin position="141"/>
        <end position="153"/>
    </location>
</feature>
<feature type="compositionally biased region" description="Basic residues" evidence="1">
    <location>
        <begin position="121"/>
        <end position="137"/>
    </location>
</feature>
<dbReference type="AlphaFoldDB" id="A0A8S3VKL0"/>
<organism evidence="2 3">
    <name type="scientific">Mytilus edulis</name>
    <name type="common">Blue mussel</name>
    <dbReference type="NCBI Taxonomy" id="6550"/>
    <lineage>
        <taxon>Eukaryota</taxon>
        <taxon>Metazoa</taxon>
        <taxon>Spiralia</taxon>
        <taxon>Lophotrochozoa</taxon>
        <taxon>Mollusca</taxon>
        <taxon>Bivalvia</taxon>
        <taxon>Autobranchia</taxon>
        <taxon>Pteriomorphia</taxon>
        <taxon>Mytilida</taxon>
        <taxon>Mytiloidea</taxon>
        <taxon>Mytilidae</taxon>
        <taxon>Mytilinae</taxon>
        <taxon>Mytilus</taxon>
    </lineage>
</organism>
<protein>
    <submittedName>
        <fullName evidence="2">Uncharacterized protein</fullName>
    </submittedName>
</protein>
<evidence type="ECO:0000313" key="3">
    <source>
        <dbReference type="Proteomes" id="UP000683360"/>
    </source>
</evidence>
<keyword evidence="3" id="KW-1185">Reference proteome</keyword>
<sequence length="704" mass="80957">MEFKDADHVVPDLQKSSKIKSIRLPRRSKASSKLRDYNNDFFNLYNDSVCSDSYNVSDSSSSIDEARMVPIGIPSTHQCKKYDDTIMTYDFCASDGDFDLDINERIVVGCESYTRTETGKSKRNRKSVRKSSCKKVKKDQPQASSTMVESPYQSKHEMKRTLNRKDSGISESITSLQALEVSYDAHVPVNDLTFVICSNNDSSTDEDDVCNIAAVSDNIQIDTVSSISAITQNISRRHEFKENTYLRNSFYNKNKGVPRTSTKARLRLTPKKTEKTRIFTPNYSNESVRPVCSLPFTKLLRLLNKKYKKKQSTNCKIHKPILKTDMEREEIMMRMRYFKESFIKSVEALKLSERQRSSLCIDQVNMSRSLFRGSLTRVTNISTFINDFNTSTLSDLSITPADREVTCSNSSMEENWTEKCSRNRYNKCSVRRMLQFGASHPQRETQTNCYSRFKTEPIANSTMIDVLDNTVVACSLSCKPNEFAPSVQSTMLHEWLPCASSTVMKKKIQQFDESTCNSATDVETWSINEGEETCVLHDNYLGRQQYEKESTCYSGNFLSTIAASTICRDEFSLDGYHQQEQFIMNKHHHLPRTSTEANLNDNKLDHGPTTEKPFQTKEAFKKDKQHPKLFKLMQVMKNVRKGLTKKTKNDHVEKKSAEQGQDYKLPVVQSVQIQNKQAVVRNLRRFRESFRRKDSRQLQTLAML</sequence>
<gene>
    <name evidence="2" type="ORF">MEDL_68145</name>
</gene>
<reference evidence="2" key="1">
    <citation type="submission" date="2021-03" db="EMBL/GenBank/DDBJ databases">
        <authorList>
            <person name="Bekaert M."/>
        </authorList>
    </citation>
    <scope>NUCLEOTIDE SEQUENCE</scope>
</reference>
<feature type="compositionally biased region" description="Basic and acidic residues" evidence="1">
    <location>
        <begin position="154"/>
        <end position="166"/>
    </location>
</feature>
<accession>A0A8S3VKL0</accession>